<protein>
    <recommendedName>
        <fullName evidence="4">Patatin</fullName>
        <ecNumber evidence="4">3.1.1.-</ecNumber>
    </recommendedName>
</protein>
<dbReference type="SUPFAM" id="SSF52151">
    <property type="entry name" value="FabD/lysophospholipase-like"/>
    <property type="match status" value="1"/>
</dbReference>
<dbReference type="Proteomes" id="UP001187471">
    <property type="component" value="Unassembled WGS sequence"/>
</dbReference>
<keyword evidence="4" id="KW-0442">Lipid degradation</keyword>
<sequence>MIRSLFRSLTGPKYDGKYLCKLIREELGAKRLSDTLTNVVIPTFDIKNLQPTIFSSSEVENSPTLDARLSDICISTSAAPTYLPAHYFKNEGRDGNVQEFNRIDGGIAANNPALVAISQVTNQVFDKNPDFFPVKPIDYGRFLVISIGTGTSKVEKRYTAKMAAKWGVLGWLLHGGSSPLVDAFTQASSDMVDFLLCEVFQALRSKSNFLRIQLSLLR</sequence>
<evidence type="ECO:0000256" key="3">
    <source>
        <dbReference type="PROSITE-ProRule" id="PRU01161"/>
    </source>
</evidence>
<keyword evidence="4" id="KW-0378">Hydrolase</keyword>
<dbReference type="AlphaFoldDB" id="A0AA88RLT8"/>
<gene>
    <name evidence="6" type="ORF">RJ640_020292</name>
</gene>
<dbReference type="InterPro" id="IPR016035">
    <property type="entry name" value="Acyl_Trfase/lysoPLipase"/>
</dbReference>
<dbReference type="PROSITE" id="PS51635">
    <property type="entry name" value="PNPLA"/>
    <property type="match status" value="1"/>
</dbReference>
<evidence type="ECO:0000259" key="5">
    <source>
        <dbReference type="PROSITE" id="PS51635"/>
    </source>
</evidence>
<name>A0AA88RLT8_9ASTE</name>
<dbReference type="PANTHER" id="PTHR32176">
    <property type="entry name" value="XYLOSE ISOMERASE"/>
    <property type="match status" value="1"/>
</dbReference>
<dbReference type="EMBL" id="JAVXUO010000422">
    <property type="protein sequence ID" value="KAK2992299.1"/>
    <property type="molecule type" value="Genomic_DNA"/>
</dbReference>
<organism evidence="6 7">
    <name type="scientific">Escallonia rubra</name>
    <dbReference type="NCBI Taxonomy" id="112253"/>
    <lineage>
        <taxon>Eukaryota</taxon>
        <taxon>Viridiplantae</taxon>
        <taxon>Streptophyta</taxon>
        <taxon>Embryophyta</taxon>
        <taxon>Tracheophyta</taxon>
        <taxon>Spermatophyta</taxon>
        <taxon>Magnoliopsida</taxon>
        <taxon>eudicotyledons</taxon>
        <taxon>Gunneridae</taxon>
        <taxon>Pentapetalae</taxon>
        <taxon>asterids</taxon>
        <taxon>campanulids</taxon>
        <taxon>Escalloniales</taxon>
        <taxon>Escalloniaceae</taxon>
        <taxon>Escallonia</taxon>
    </lineage>
</organism>
<dbReference type="Gene3D" id="3.40.1090.10">
    <property type="entry name" value="Cytosolic phospholipase A2 catalytic domain"/>
    <property type="match status" value="1"/>
</dbReference>
<proteinExistence type="inferred from homology"/>
<keyword evidence="2 4" id="KW-0443">Lipid metabolism</keyword>
<feature type="short sequence motif" description="DGA/G" evidence="3">
    <location>
        <begin position="104"/>
        <end position="106"/>
    </location>
</feature>
<evidence type="ECO:0000313" key="6">
    <source>
        <dbReference type="EMBL" id="KAK2992299.1"/>
    </source>
</evidence>
<dbReference type="Pfam" id="PF01734">
    <property type="entry name" value="Patatin"/>
    <property type="match status" value="1"/>
</dbReference>
<dbReference type="GO" id="GO:0004620">
    <property type="term" value="F:phospholipase activity"/>
    <property type="evidence" value="ECO:0007669"/>
    <property type="project" value="TreeGrafter"/>
</dbReference>
<evidence type="ECO:0000256" key="2">
    <source>
        <dbReference type="ARBA" id="ARBA00023098"/>
    </source>
</evidence>
<keyword evidence="7" id="KW-1185">Reference proteome</keyword>
<comment type="similarity">
    <text evidence="1 4">Belongs to the patatin family.</text>
</comment>
<accession>A0AA88RLT8</accession>
<comment type="caution">
    <text evidence="6">The sequence shown here is derived from an EMBL/GenBank/DDBJ whole genome shotgun (WGS) entry which is preliminary data.</text>
</comment>
<dbReference type="InterPro" id="IPR002641">
    <property type="entry name" value="PNPLA_dom"/>
</dbReference>
<comment type="domain">
    <text evidence="4">The nitrogen atoms of the two glycine residues in the GGXR motif define the oxyanion hole, and stabilize the oxyanion that forms during the nucleophilic attack by the catalytic serine during substrate cleavage.</text>
</comment>
<dbReference type="GO" id="GO:0047372">
    <property type="term" value="F:monoacylglycerol lipase activity"/>
    <property type="evidence" value="ECO:0007669"/>
    <property type="project" value="TreeGrafter"/>
</dbReference>
<evidence type="ECO:0000256" key="4">
    <source>
        <dbReference type="RuleBase" id="RU361262"/>
    </source>
</evidence>
<evidence type="ECO:0000313" key="7">
    <source>
        <dbReference type="Proteomes" id="UP001187471"/>
    </source>
</evidence>
<reference evidence="6" key="1">
    <citation type="submission" date="2022-12" db="EMBL/GenBank/DDBJ databases">
        <title>Draft genome assemblies for two species of Escallonia (Escalloniales).</title>
        <authorList>
            <person name="Chanderbali A."/>
            <person name="Dervinis C."/>
            <person name="Anghel I."/>
            <person name="Soltis D."/>
            <person name="Soltis P."/>
            <person name="Zapata F."/>
        </authorList>
    </citation>
    <scope>NUCLEOTIDE SEQUENCE</scope>
    <source>
        <strain evidence="6">UCBG92.1500</strain>
        <tissue evidence="6">Leaf</tissue>
    </source>
</reference>
<comment type="caution">
    <text evidence="3">Lacks conserved residue(s) required for the propagation of feature annotation.</text>
</comment>
<feature type="domain" description="PNPLA" evidence="5">
    <location>
        <begin position="1"/>
        <end position="117"/>
    </location>
</feature>
<dbReference type="PANTHER" id="PTHR32176:SF92">
    <property type="entry name" value="XYLOSE ISOMERASE"/>
    <property type="match status" value="1"/>
</dbReference>
<evidence type="ECO:0000256" key="1">
    <source>
        <dbReference type="ARBA" id="ARBA00010240"/>
    </source>
</evidence>
<dbReference type="GO" id="GO:0016042">
    <property type="term" value="P:lipid catabolic process"/>
    <property type="evidence" value="ECO:0007669"/>
    <property type="project" value="UniProtKB-KW"/>
</dbReference>
<dbReference type="EC" id="3.1.1.-" evidence="4"/>
<comment type="function">
    <text evidence="4">Lipolytic acyl hydrolase (LAH).</text>
</comment>